<dbReference type="OrthoDB" id="5908490at2759"/>
<gene>
    <name evidence="1" type="ORF">Mgra_00003769</name>
</gene>
<organism evidence="1 2">
    <name type="scientific">Meloidogyne graminicola</name>
    <dbReference type="NCBI Taxonomy" id="189291"/>
    <lineage>
        <taxon>Eukaryota</taxon>
        <taxon>Metazoa</taxon>
        <taxon>Ecdysozoa</taxon>
        <taxon>Nematoda</taxon>
        <taxon>Chromadorea</taxon>
        <taxon>Rhabditida</taxon>
        <taxon>Tylenchina</taxon>
        <taxon>Tylenchomorpha</taxon>
        <taxon>Tylenchoidea</taxon>
        <taxon>Meloidogynidae</taxon>
        <taxon>Meloidogyninae</taxon>
        <taxon>Meloidogyne</taxon>
    </lineage>
</organism>
<keyword evidence="2" id="KW-1185">Reference proteome</keyword>
<reference evidence="1" key="1">
    <citation type="journal article" date="2020" name="Ecol. Evol.">
        <title>Genome structure and content of the rice root-knot nematode (Meloidogyne graminicola).</title>
        <authorList>
            <person name="Phan N.T."/>
            <person name="Danchin E.G.J."/>
            <person name="Klopp C."/>
            <person name="Perfus-Barbeoch L."/>
            <person name="Kozlowski D.K."/>
            <person name="Koutsovoulos G.D."/>
            <person name="Lopez-Roques C."/>
            <person name="Bouchez O."/>
            <person name="Zahm M."/>
            <person name="Besnard G."/>
            <person name="Bellafiore S."/>
        </authorList>
    </citation>
    <scope>NUCLEOTIDE SEQUENCE</scope>
    <source>
        <strain evidence="1">VN-18</strain>
    </source>
</reference>
<comment type="caution">
    <text evidence="1">The sequence shown here is derived from an EMBL/GenBank/DDBJ whole genome shotgun (WGS) entry which is preliminary data.</text>
</comment>
<name>A0A8S9ZU74_9BILA</name>
<evidence type="ECO:0000313" key="2">
    <source>
        <dbReference type="Proteomes" id="UP000605970"/>
    </source>
</evidence>
<dbReference type="AlphaFoldDB" id="A0A8S9ZU74"/>
<dbReference type="EMBL" id="JABEBT010000026">
    <property type="protein sequence ID" value="KAF7636824.1"/>
    <property type="molecule type" value="Genomic_DNA"/>
</dbReference>
<sequence length="385" mass="45623">MRIPIIIQNKIIVKIEWRNNKSKIPEFLYNKLKSKENNRFKLQLSKQMMKTGLIENINLFTKKYDVCMFEDATLLTDYSLPIEQQINNKYYLTIKTYSGEKLIKQLCLKLNFKTSFQILTNYLITGFNKIVKINLSGITNIEVSDYTKENALEIIRPLRILKFIVNKFENNLKLIITCKYEKIHLKFLLMEFNYYYESIHYERHVCPDNEYLIKIEQIEAHNQIKIPFNCDEAINEGRIENKYLINFDWNNYKNNGFKSPVISCTLFDQQPIIIENEQIKDDIKIINQLNKTLINEKSSDSKGKSSILNNYNNITEENKILNEYIKKRNKLKTYQEIYGGNDFEYKGTNSAKGIVEEAIKQIISSRNLREMKPLFKQSNICKLNI</sequence>
<proteinExistence type="predicted"/>
<evidence type="ECO:0000313" key="1">
    <source>
        <dbReference type="EMBL" id="KAF7636824.1"/>
    </source>
</evidence>
<protein>
    <submittedName>
        <fullName evidence="1">Uncharacterized protein</fullName>
    </submittedName>
</protein>
<dbReference type="Proteomes" id="UP000605970">
    <property type="component" value="Unassembled WGS sequence"/>
</dbReference>
<accession>A0A8S9ZU74</accession>